<evidence type="ECO:0000256" key="4">
    <source>
        <dbReference type="ARBA" id="ARBA00016436"/>
    </source>
</evidence>
<dbReference type="AlphaFoldDB" id="A0A290HVF2"/>
<comment type="catalytic activity">
    <reaction evidence="13">
        <text>a lipid A disaccharide + ATP = a lipid IVA + ADP + H(+)</text>
        <dbReference type="Rhea" id="RHEA:67840"/>
        <dbReference type="ChEBI" id="CHEBI:15378"/>
        <dbReference type="ChEBI" id="CHEBI:30616"/>
        <dbReference type="ChEBI" id="CHEBI:176343"/>
        <dbReference type="ChEBI" id="CHEBI:176425"/>
        <dbReference type="ChEBI" id="CHEBI:456216"/>
        <dbReference type="EC" id="2.7.1.130"/>
    </reaction>
</comment>
<evidence type="ECO:0000256" key="5">
    <source>
        <dbReference type="ARBA" id="ARBA00022516"/>
    </source>
</evidence>
<comment type="pathway">
    <text evidence="2 13">Glycolipid biosynthesis; lipid IV(A) biosynthesis; lipid IV(A) from (3R)-3-hydroxytetradecanoyl-[acyl-carrier-protein] and UDP-N-acetyl-alpha-D-glucosamine: step 6/6.</text>
</comment>
<dbReference type="InterPro" id="IPR003758">
    <property type="entry name" value="LpxK"/>
</dbReference>
<keyword evidence="10 13" id="KW-0067">ATP-binding</keyword>
<evidence type="ECO:0000256" key="12">
    <source>
        <dbReference type="ARBA" id="ARBA00029757"/>
    </source>
</evidence>
<keyword evidence="6 13" id="KW-0441">Lipid A biosynthesis</keyword>
<keyword evidence="14" id="KW-1133">Transmembrane helix</keyword>
<evidence type="ECO:0000256" key="10">
    <source>
        <dbReference type="ARBA" id="ARBA00022840"/>
    </source>
</evidence>
<keyword evidence="11 13" id="KW-0443">Lipid metabolism</keyword>
<dbReference type="PANTHER" id="PTHR42724:SF1">
    <property type="entry name" value="TETRAACYLDISACCHARIDE 4'-KINASE, MITOCHONDRIAL-RELATED"/>
    <property type="match status" value="1"/>
</dbReference>
<dbReference type="GO" id="GO:0005886">
    <property type="term" value="C:plasma membrane"/>
    <property type="evidence" value="ECO:0007669"/>
    <property type="project" value="TreeGrafter"/>
</dbReference>
<dbReference type="EMBL" id="CP023275">
    <property type="protein sequence ID" value="ATB69816.1"/>
    <property type="molecule type" value="Genomic_DNA"/>
</dbReference>
<reference evidence="16" key="1">
    <citation type="submission" date="2017-09" db="EMBL/GenBank/DDBJ databases">
        <title>The complete genome of Sulfurospirillum sp. JPD-1.</title>
        <authorList>
            <person name="Goris T."/>
        </authorList>
    </citation>
    <scope>NUCLEOTIDE SEQUENCE [LARGE SCALE GENOMIC DNA]</scope>
    <source>
        <strain evidence="16">JPD-1</strain>
    </source>
</reference>
<evidence type="ECO:0000256" key="11">
    <source>
        <dbReference type="ARBA" id="ARBA00023098"/>
    </source>
</evidence>
<evidence type="ECO:0000313" key="16">
    <source>
        <dbReference type="Proteomes" id="UP000217349"/>
    </source>
</evidence>
<accession>A0A290HVF2</accession>
<keyword evidence="14" id="KW-0812">Transmembrane</keyword>
<keyword evidence="8 13" id="KW-0547">Nucleotide-binding</keyword>
<evidence type="ECO:0000256" key="8">
    <source>
        <dbReference type="ARBA" id="ARBA00022741"/>
    </source>
</evidence>
<gene>
    <name evidence="13" type="primary">lpxK</name>
    <name evidence="15" type="ORF">SJPD1_1711</name>
</gene>
<dbReference type="EC" id="2.7.1.130" evidence="3 13"/>
<evidence type="ECO:0000256" key="14">
    <source>
        <dbReference type="SAM" id="Phobius"/>
    </source>
</evidence>
<comment type="similarity">
    <text evidence="13">Belongs to the LpxK family.</text>
</comment>
<evidence type="ECO:0000256" key="3">
    <source>
        <dbReference type="ARBA" id="ARBA00012071"/>
    </source>
</evidence>
<evidence type="ECO:0000256" key="7">
    <source>
        <dbReference type="ARBA" id="ARBA00022679"/>
    </source>
</evidence>
<keyword evidence="5 13" id="KW-0444">Lipid biosynthesis</keyword>
<proteinExistence type="inferred from homology"/>
<keyword evidence="9 13" id="KW-0418">Kinase</keyword>
<dbReference type="GO" id="GO:0005524">
    <property type="term" value="F:ATP binding"/>
    <property type="evidence" value="ECO:0007669"/>
    <property type="project" value="UniProtKB-UniRule"/>
</dbReference>
<dbReference type="NCBIfam" id="NF001892">
    <property type="entry name" value="PRK00652.1-5"/>
    <property type="match status" value="1"/>
</dbReference>
<feature type="binding site" evidence="13">
    <location>
        <begin position="66"/>
        <end position="73"/>
    </location>
    <ligand>
        <name>ATP</name>
        <dbReference type="ChEBI" id="CHEBI:30616"/>
    </ligand>
</feature>
<dbReference type="UniPathway" id="UPA00359">
    <property type="reaction ID" value="UER00482"/>
</dbReference>
<feature type="transmembrane region" description="Helical" evidence="14">
    <location>
        <begin position="25"/>
        <end position="43"/>
    </location>
</feature>
<evidence type="ECO:0000256" key="6">
    <source>
        <dbReference type="ARBA" id="ARBA00022556"/>
    </source>
</evidence>
<dbReference type="PANTHER" id="PTHR42724">
    <property type="entry name" value="TETRAACYLDISACCHARIDE 4'-KINASE"/>
    <property type="match status" value="1"/>
</dbReference>
<keyword evidence="14" id="KW-0472">Membrane</keyword>
<protein>
    <recommendedName>
        <fullName evidence="4 13">Tetraacyldisaccharide 4'-kinase</fullName>
        <ecNumber evidence="3 13">2.7.1.130</ecNumber>
    </recommendedName>
    <alternativeName>
        <fullName evidence="12 13">Lipid A 4'-kinase</fullName>
    </alternativeName>
</protein>
<dbReference type="NCBIfam" id="TIGR00682">
    <property type="entry name" value="lpxK"/>
    <property type="match status" value="1"/>
</dbReference>
<dbReference type="Proteomes" id="UP000217349">
    <property type="component" value="Chromosome"/>
</dbReference>
<evidence type="ECO:0000256" key="13">
    <source>
        <dbReference type="HAMAP-Rule" id="MF_00409"/>
    </source>
</evidence>
<comment type="function">
    <text evidence="1 13">Transfers the gamma-phosphate of ATP to the 4'-position of a tetraacyldisaccharide 1-phosphate intermediate (termed DS-1-P) to form tetraacyldisaccharide 1,4'-bis-phosphate (lipid IVA).</text>
</comment>
<keyword evidence="7 13" id="KW-0808">Transferase</keyword>
<evidence type="ECO:0000256" key="9">
    <source>
        <dbReference type="ARBA" id="ARBA00022777"/>
    </source>
</evidence>
<dbReference type="GO" id="GO:0009245">
    <property type="term" value="P:lipid A biosynthetic process"/>
    <property type="evidence" value="ECO:0007669"/>
    <property type="project" value="UniProtKB-UniRule"/>
</dbReference>
<evidence type="ECO:0000256" key="1">
    <source>
        <dbReference type="ARBA" id="ARBA00002274"/>
    </source>
</evidence>
<dbReference type="Pfam" id="PF02606">
    <property type="entry name" value="LpxK"/>
    <property type="match status" value="2"/>
</dbReference>
<dbReference type="GO" id="GO:0009244">
    <property type="term" value="P:lipopolysaccharide core region biosynthetic process"/>
    <property type="evidence" value="ECO:0007669"/>
    <property type="project" value="TreeGrafter"/>
</dbReference>
<evidence type="ECO:0000256" key="2">
    <source>
        <dbReference type="ARBA" id="ARBA00004870"/>
    </source>
</evidence>
<sequence length="312" mass="35543">MFNRSRFVLWVEAYLFYPTSLFQRFLSYLFLPLSALYCTIVLSKRFFGRRRKLFFTIPIISIGNLTVGGNGKTPFCIALAKEYSDVTIVLRGYGRKSHGLILVSDNGQIMCDAMASGDEAMLYAKSLPKSTVIVSEDRVEAIRFAKKKGAKIVFLDDGFSKSFIHKIDILVKPNPEPTNNFCLPSGPYREPRFLYQYADLVISEDMDFKRHVEVINPSERMLLVTAISKPSRLDAYLPDNVVGKVSFEDHYMYSEKELEILLHEHKATTILTTQKDAVKMATFDIPLSLLKLEVEIFPKTLAKINTLLAPKR</sequence>
<evidence type="ECO:0000313" key="15">
    <source>
        <dbReference type="EMBL" id="ATB69816.1"/>
    </source>
</evidence>
<dbReference type="HAMAP" id="MF_00409">
    <property type="entry name" value="LpxK"/>
    <property type="match status" value="1"/>
</dbReference>
<dbReference type="GO" id="GO:0009029">
    <property type="term" value="F:lipid-A 4'-kinase activity"/>
    <property type="evidence" value="ECO:0007669"/>
    <property type="project" value="UniProtKB-UniRule"/>
</dbReference>
<name>A0A290HVF2_9BACT</name>
<dbReference type="KEGG" id="sulj:SJPD1_1711"/>
<organism evidence="15 16">
    <name type="scientific">Sulfurospirillum diekertiae</name>
    <dbReference type="NCBI Taxonomy" id="1854492"/>
    <lineage>
        <taxon>Bacteria</taxon>
        <taxon>Pseudomonadati</taxon>
        <taxon>Campylobacterota</taxon>
        <taxon>Epsilonproteobacteria</taxon>
        <taxon>Campylobacterales</taxon>
        <taxon>Sulfurospirillaceae</taxon>
        <taxon>Sulfurospirillum</taxon>
    </lineage>
</organism>